<evidence type="ECO:0000313" key="4">
    <source>
        <dbReference type="Proteomes" id="UP000288216"/>
    </source>
</evidence>
<dbReference type="Pfam" id="PF12004">
    <property type="entry name" value="DAB2P_C"/>
    <property type="match status" value="1"/>
</dbReference>
<dbReference type="STRING" id="75743.A0A401NKC4"/>
<dbReference type="EMBL" id="BFAA01001177">
    <property type="protein sequence ID" value="GCB61361.1"/>
    <property type="molecule type" value="Genomic_DNA"/>
</dbReference>
<evidence type="ECO:0000313" key="3">
    <source>
        <dbReference type="EMBL" id="GCB61361.1"/>
    </source>
</evidence>
<evidence type="ECO:0000259" key="2">
    <source>
        <dbReference type="Pfam" id="PF12004"/>
    </source>
</evidence>
<evidence type="ECO:0000256" key="1">
    <source>
        <dbReference type="SAM" id="Coils"/>
    </source>
</evidence>
<feature type="coiled-coil region" evidence="1">
    <location>
        <begin position="128"/>
        <end position="162"/>
    </location>
</feature>
<proteinExistence type="predicted"/>
<protein>
    <recommendedName>
        <fullName evidence="2">Disabled homolog 2-interacting protein C-terminal domain-containing protein</fullName>
    </recommendedName>
</protein>
<sequence length="186" mass="21512">MAYLFPMYDSPLMGSKHVGNFDPVVAKTGLPPGLWIKHLLLWWWAVLDSSEPEIHEKQHCLDNQEDQAQKMMLEYQARKEGEERLRRQKEDKDVQMKGIISRLMAVEDELKKDHSEMQAAVDSKQKIIEAQEKRIVSLDAANARLMRALSQLKERYSMLSRNGISPTNPTKLQITEDGEFRNNSNC</sequence>
<name>A0A401NKC4_SCYTO</name>
<comment type="caution">
    <text evidence="3">The sequence shown here is derived from an EMBL/GenBank/DDBJ whole genome shotgun (WGS) entry which is preliminary data.</text>
</comment>
<keyword evidence="4" id="KW-1185">Reference proteome</keyword>
<accession>A0A401NKC4</accession>
<dbReference type="InterPro" id="IPR021887">
    <property type="entry name" value="DAB2P_C"/>
</dbReference>
<feature type="domain" description="Disabled homolog 2-interacting protein C-terminal" evidence="2">
    <location>
        <begin position="49"/>
        <end position="156"/>
    </location>
</feature>
<dbReference type="PANTHER" id="PTHR10194">
    <property type="entry name" value="RAS GTPASE-ACTIVATING PROTEINS"/>
    <property type="match status" value="1"/>
</dbReference>
<dbReference type="OrthoDB" id="5572587at2759"/>
<keyword evidence="1" id="KW-0175">Coiled coil</keyword>
<dbReference type="Proteomes" id="UP000288216">
    <property type="component" value="Unassembled WGS sequence"/>
</dbReference>
<reference evidence="3 4" key="1">
    <citation type="journal article" date="2018" name="Nat. Ecol. Evol.">
        <title>Shark genomes provide insights into elasmobranch evolution and the origin of vertebrates.</title>
        <authorList>
            <person name="Hara Y"/>
            <person name="Yamaguchi K"/>
            <person name="Onimaru K"/>
            <person name="Kadota M"/>
            <person name="Koyanagi M"/>
            <person name="Keeley SD"/>
            <person name="Tatsumi K"/>
            <person name="Tanaka K"/>
            <person name="Motone F"/>
            <person name="Kageyama Y"/>
            <person name="Nozu R"/>
            <person name="Adachi N"/>
            <person name="Nishimura O"/>
            <person name="Nakagawa R"/>
            <person name="Tanegashima C"/>
            <person name="Kiyatake I"/>
            <person name="Matsumoto R"/>
            <person name="Murakumo K"/>
            <person name="Nishida K"/>
            <person name="Terakita A"/>
            <person name="Kuratani S"/>
            <person name="Sato K"/>
            <person name="Hyodo S Kuraku.S."/>
        </authorList>
    </citation>
    <scope>NUCLEOTIDE SEQUENCE [LARGE SCALE GENOMIC DNA]</scope>
</reference>
<gene>
    <name evidence="3" type="ORF">scyTo_0004082</name>
</gene>
<dbReference type="AlphaFoldDB" id="A0A401NKC4"/>
<organism evidence="3 4">
    <name type="scientific">Scyliorhinus torazame</name>
    <name type="common">Cloudy catshark</name>
    <name type="synonym">Catulus torazame</name>
    <dbReference type="NCBI Taxonomy" id="75743"/>
    <lineage>
        <taxon>Eukaryota</taxon>
        <taxon>Metazoa</taxon>
        <taxon>Chordata</taxon>
        <taxon>Craniata</taxon>
        <taxon>Vertebrata</taxon>
        <taxon>Chondrichthyes</taxon>
        <taxon>Elasmobranchii</taxon>
        <taxon>Galeomorphii</taxon>
        <taxon>Galeoidea</taxon>
        <taxon>Carcharhiniformes</taxon>
        <taxon>Scyliorhinidae</taxon>
        <taxon>Scyliorhinus</taxon>
    </lineage>
</organism>
<dbReference type="InterPro" id="IPR039360">
    <property type="entry name" value="Ras_GTPase"/>
</dbReference>
<dbReference type="PANTHER" id="PTHR10194:SF26">
    <property type="entry name" value="DISABLED HOMOLOG 2-INTERACTING PROTEIN"/>
    <property type="match status" value="1"/>
</dbReference>